<evidence type="ECO:0000259" key="3">
    <source>
        <dbReference type="Pfam" id="PF00027"/>
    </source>
</evidence>
<evidence type="ECO:0000259" key="4">
    <source>
        <dbReference type="Pfam" id="PF07885"/>
    </source>
</evidence>
<dbReference type="Gene3D" id="1.10.287.70">
    <property type="match status" value="1"/>
</dbReference>
<feature type="transmembrane region" description="Helical" evidence="2">
    <location>
        <begin position="590"/>
        <end position="615"/>
    </location>
</feature>
<dbReference type="Gene3D" id="2.60.120.10">
    <property type="entry name" value="Jelly Rolls"/>
    <property type="match status" value="1"/>
</dbReference>
<feature type="transmembrane region" description="Helical" evidence="2">
    <location>
        <begin position="548"/>
        <end position="569"/>
    </location>
</feature>
<reference evidence="6" key="1">
    <citation type="journal article" date="2006" name="PLoS Biol.">
        <title>Macronuclear genome sequence of the ciliate Tetrahymena thermophila, a model eukaryote.</title>
        <authorList>
            <person name="Eisen J.A."/>
            <person name="Coyne R.S."/>
            <person name="Wu M."/>
            <person name="Wu D."/>
            <person name="Thiagarajan M."/>
            <person name="Wortman J.R."/>
            <person name="Badger J.H."/>
            <person name="Ren Q."/>
            <person name="Amedeo P."/>
            <person name="Jones K.M."/>
            <person name="Tallon L.J."/>
            <person name="Delcher A.L."/>
            <person name="Salzberg S.L."/>
            <person name="Silva J.C."/>
            <person name="Haas B.J."/>
            <person name="Majoros W.H."/>
            <person name="Farzad M."/>
            <person name="Carlton J.M."/>
            <person name="Smith R.K. Jr."/>
            <person name="Garg J."/>
            <person name="Pearlman R.E."/>
            <person name="Karrer K.M."/>
            <person name="Sun L."/>
            <person name="Manning G."/>
            <person name="Elde N.C."/>
            <person name="Turkewitz A.P."/>
            <person name="Asai D.J."/>
            <person name="Wilkes D.E."/>
            <person name="Wang Y."/>
            <person name="Cai H."/>
            <person name="Collins K."/>
            <person name="Stewart B.A."/>
            <person name="Lee S.R."/>
            <person name="Wilamowska K."/>
            <person name="Weinberg Z."/>
            <person name="Ruzzo W.L."/>
            <person name="Wloga D."/>
            <person name="Gaertig J."/>
            <person name="Frankel J."/>
            <person name="Tsao C.-C."/>
            <person name="Gorovsky M.A."/>
            <person name="Keeling P.J."/>
            <person name="Waller R.F."/>
            <person name="Patron N.J."/>
            <person name="Cherry J.M."/>
            <person name="Stover N.A."/>
            <person name="Krieger C.J."/>
            <person name="del Toro C."/>
            <person name="Ryder H.F."/>
            <person name="Williamson S.C."/>
            <person name="Barbeau R.A."/>
            <person name="Hamilton E.P."/>
            <person name="Orias E."/>
        </authorList>
    </citation>
    <scope>NUCLEOTIDE SEQUENCE [LARGE SCALE GENOMIC DNA]</scope>
    <source>
        <strain evidence="6">SB210</strain>
    </source>
</reference>
<name>Q22VW7_TETTS</name>
<organism evidence="5 6">
    <name type="scientific">Tetrahymena thermophila (strain SB210)</name>
    <dbReference type="NCBI Taxonomy" id="312017"/>
    <lineage>
        <taxon>Eukaryota</taxon>
        <taxon>Sar</taxon>
        <taxon>Alveolata</taxon>
        <taxon>Ciliophora</taxon>
        <taxon>Intramacronucleata</taxon>
        <taxon>Oligohymenophorea</taxon>
        <taxon>Hymenostomatida</taxon>
        <taxon>Tetrahymenina</taxon>
        <taxon>Tetrahymenidae</taxon>
        <taxon>Tetrahymena</taxon>
    </lineage>
</organism>
<dbReference type="Pfam" id="PF07885">
    <property type="entry name" value="Ion_trans_2"/>
    <property type="match status" value="1"/>
</dbReference>
<keyword evidence="6" id="KW-1185">Reference proteome</keyword>
<dbReference type="EMBL" id="GG662820">
    <property type="protein sequence ID" value="EAR89649.2"/>
    <property type="molecule type" value="Genomic_DNA"/>
</dbReference>
<dbReference type="InterPro" id="IPR013099">
    <property type="entry name" value="K_chnl_dom"/>
</dbReference>
<evidence type="ECO:0000256" key="1">
    <source>
        <dbReference type="SAM" id="MobiDB-lite"/>
    </source>
</evidence>
<feature type="transmembrane region" description="Helical" evidence="2">
    <location>
        <begin position="650"/>
        <end position="669"/>
    </location>
</feature>
<feature type="region of interest" description="Disordered" evidence="1">
    <location>
        <begin position="180"/>
        <end position="226"/>
    </location>
</feature>
<evidence type="ECO:0000256" key="2">
    <source>
        <dbReference type="SAM" id="Phobius"/>
    </source>
</evidence>
<dbReference type="InterPro" id="IPR000595">
    <property type="entry name" value="cNMP-bd_dom"/>
</dbReference>
<dbReference type="GO" id="GO:0005249">
    <property type="term" value="F:voltage-gated potassium channel activity"/>
    <property type="evidence" value="ECO:0007669"/>
    <property type="project" value="TreeGrafter"/>
</dbReference>
<evidence type="ECO:0000313" key="6">
    <source>
        <dbReference type="Proteomes" id="UP000009168"/>
    </source>
</evidence>
<dbReference type="PANTHER" id="PTHR45689">
    <property type="entry name" value="I[[H]] CHANNEL, ISOFORM E"/>
    <property type="match status" value="1"/>
</dbReference>
<dbReference type="SUPFAM" id="SSF81324">
    <property type="entry name" value="Voltage-gated potassium channels"/>
    <property type="match status" value="1"/>
</dbReference>
<dbReference type="GO" id="GO:0098855">
    <property type="term" value="C:HCN channel complex"/>
    <property type="evidence" value="ECO:0007669"/>
    <property type="project" value="TreeGrafter"/>
</dbReference>
<dbReference type="GeneID" id="7841799"/>
<feature type="compositionally biased region" description="Polar residues" evidence="1">
    <location>
        <begin position="67"/>
        <end position="87"/>
    </location>
</feature>
<feature type="compositionally biased region" description="Low complexity" evidence="1">
    <location>
        <begin position="214"/>
        <end position="224"/>
    </location>
</feature>
<feature type="transmembrane region" description="Helical" evidence="2">
    <location>
        <begin position="460"/>
        <end position="482"/>
    </location>
</feature>
<keyword evidence="2" id="KW-1133">Transmembrane helix</keyword>
<feature type="domain" description="Potassium channel" evidence="4">
    <location>
        <begin position="646"/>
        <end position="705"/>
    </location>
</feature>
<accession>Q22VW7</accession>
<dbReference type="HOGENOM" id="CLU_241491_0_0_1"/>
<keyword evidence="2" id="KW-0472">Membrane</keyword>
<proteinExistence type="predicted"/>
<feature type="transmembrane region" description="Helical" evidence="2">
    <location>
        <begin position="489"/>
        <end position="509"/>
    </location>
</feature>
<dbReference type="KEGG" id="tet:TTHERM_00161670"/>
<feature type="domain" description="Cyclic nucleotide-binding" evidence="3">
    <location>
        <begin position="808"/>
        <end position="895"/>
    </location>
</feature>
<dbReference type="InParanoid" id="Q22VW7"/>
<feature type="region of interest" description="Disordered" evidence="1">
    <location>
        <begin position="1544"/>
        <end position="1566"/>
    </location>
</feature>
<dbReference type="Proteomes" id="UP000009168">
    <property type="component" value="Unassembled WGS sequence"/>
</dbReference>
<feature type="compositionally biased region" description="Polar residues" evidence="1">
    <location>
        <begin position="120"/>
        <end position="143"/>
    </location>
</feature>
<dbReference type="InterPro" id="IPR014710">
    <property type="entry name" value="RmlC-like_jellyroll"/>
</dbReference>
<dbReference type="RefSeq" id="XP_001009895.2">
    <property type="nucleotide sequence ID" value="XM_001009895.2"/>
</dbReference>
<feature type="region of interest" description="Disordered" evidence="1">
    <location>
        <begin position="261"/>
        <end position="289"/>
    </location>
</feature>
<protein>
    <submittedName>
        <fullName evidence="5">Cation channel family protein</fullName>
    </submittedName>
</protein>
<feature type="transmembrane region" description="Helical" evidence="2">
    <location>
        <begin position="681"/>
        <end position="698"/>
    </location>
</feature>
<dbReference type="Pfam" id="PF00027">
    <property type="entry name" value="cNMP_binding"/>
    <property type="match status" value="1"/>
</dbReference>
<dbReference type="InterPro" id="IPR051413">
    <property type="entry name" value="K/Na_HCN_channel"/>
</dbReference>
<dbReference type="InterPro" id="IPR018490">
    <property type="entry name" value="cNMP-bd_dom_sf"/>
</dbReference>
<dbReference type="GO" id="GO:0035725">
    <property type="term" value="P:sodium ion transmembrane transport"/>
    <property type="evidence" value="ECO:0007669"/>
    <property type="project" value="TreeGrafter"/>
</dbReference>
<gene>
    <name evidence="5" type="ORF">TTHERM_00161670</name>
</gene>
<dbReference type="GO" id="GO:0003254">
    <property type="term" value="P:regulation of membrane depolarization"/>
    <property type="evidence" value="ECO:0007669"/>
    <property type="project" value="TreeGrafter"/>
</dbReference>
<feature type="region of interest" description="Disordered" evidence="1">
    <location>
        <begin position="58"/>
        <end position="102"/>
    </location>
</feature>
<evidence type="ECO:0000313" key="5">
    <source>
        <dbReference type="EMBL" id="EAR89649.2"/>
    </source>
</evidence>
<feature type="region of interest" description="Disordered" evidence="1">
    <location>
        <begin position="118"/>
        <end position="154"/>
    </location>
</feature>
<dbReference type="SUPFAM" id="SSF51206">
    <property type="entry name" value="cAMP-binding domain-like"/>
    <property type="match status" value="1"/>
</dbReference>
<feature type="compositionally biased region" description="Basic and acidic residues" evidence="1">
    <location>
        <begin position="193"/>
        <end position="213"/>
    </location>
</feature>
<dbReference type="PANTHER" id="PTHR45689:SF5">
    <property type="entry name" value="I[[H]] CHANNEL, ISOFORM E"/>
    <property type="match status" value="1"/>
</dbReference>
<sequence>MIGQEILEKNDDQSKLDDQTVKQQNFQNIPQLHFDRFQKINASQFQQNKTSNLEKRISQEDLENQKLNDTLGNRNSLEINSDFQSPKSPHLHINLNNLDQNSNYDSISYYNHREMKVEKNSNTTRNKEPSTPQHSPSHASTPYSKRRNNAVNLDNQLNNLITNYSKKVYPYDKVSQAIQQKKKRDSFSLQLKNDNKQGDDSDTEDKQKNKEEQLSQGEGESEQQIKSCHAIQNVSNELSNSVQTFQVSHRSSFHLNLPQFSTFKQSNNSQSKPSPTGKRNTNNQSPKLKTKVNQFINTFNFTSSMDVNGNNMNSSSYKLTNLLNQSFYQNTPNNTSSMKNQVVTTAGVTKFSNMMKSYSIHQNWRTALNIIKVHQFKKILLGQIQYKLNHSLNQNQLNLLDDKSYFVEKKQYNFLKYTVLSKFSLFLYKTIQILNQIGTFISQFDAIQPNTFSLIIWKSIYILISFWSFYYYSLQGAFAISLEDIADNYIWLSIFFYIFNIFFVIDMVIDLNTGYYLEGVVQHSRVNILKNSLMFDFWVHSLKIFLQFYYFTDTQSTITSYLLCFLHLYSMSKNSKPIDQHWQIQQKHPIIRLVILLLIVILTVAHLSGCFFYSLSQVQSNYYIADSRGGQQEMCNNWVSCSNLDGQNWIIKYIFSLYFSFITMITVGYGDIFPVSVYEKIYVIGMTCITCGIFGYAINKISSVINELAQKQYSQKQEQYEIINYMDNRQISQQTQIKVLKYIEHVQEKEKENPINGQLILKKISKTLKKKVQEEYFGTILQQCKLLTATFSQMFLEELMVYMNEALYSPDEVIFNSDETTESALYFLVDGNIGKFQHNSSNQTKMIQSISKKQFIGLTNFISQQKEENTTYKTIETSLIVSLQYKDFLSCLKSYPNDLEKYHNIKQQILQNSSRLEACQSCGLFSHSIQQCSLIHLSLNSQLIKMKYQYSQSQLNRDPSKKRRREQGINTYSINRQIKKDIRLLRSNLVLQSRGHEEVSTPFETDDINYESDKNFFIRVAQVRISQNVIKTIQDLNDTGIDSSNSISYSSSDNSYLDVNNNGADRIKDQNNSLIEELDEEHNKDDNFSRSLIFVKSSKKKSLQQNIEQKKNSILLEDNQYGQFNNNYSQKRYSIQLSQPISLEQIQDDPQFMKKSDNFSITSYSNIKNYQPKESNYDKQIMIKSQPRQSLFEKQNQQNRVSSFSQLNNNTYNQYPSYTQLDMQNKKPFNQFQIQNNNLLQIPQNHMLQIPQHNQLQSQSNDQFRLKSKSLQRSSMLSYYSQQHYAQKSQNQNQSDKQLFNQSQYQNKQTKYNNSKIFDEDAQQFQFDINQNQIKKRKESILVISSKIENIIQTNDFDQKTIQKEKKTSNKSVNLNNRLKNLETEMKTTLPTYQDDFNQLEQIQEVHQNNNFDNHKDQSFQTERDELNYSESQVSIQLNLAKQESQESKLKQIDKANRELLKKQPDDKKIQQISDSDGKGIFKKENSLTNKEKKANFINSQLKIRQSFKLENEAEQQQNQNIYYGTGSIIFKSQNDENLTIQKRDSSNQNQYAVKPYPQNQNNNLNSINISNIPNLNRNSSTISNNLLNNLLSQNSQNNPNSQFNNNQLYNKKLNSIILDEQLNQNNQAKSGQNYQSQNLYPEYSSLQNNQEELFIFDFEVGKEWVYFQPHNNQSIVVREHKKYLRSVNFKNRNGKSKMQTITRQVIKKKRIVKMFQDTKIQH</sequence>
<dbReference type="eggNOG" id="KOG0498">
    <property type="taxonomic scope" value="Eukaryota"/>
</dbReference>
<keyword evidence="2" id="KW-0812">Transmembrane</keyword>